<dbReference type="PRINTS" id="PR00080">
    <property type="entry name" value="SDRFAMILY"/>
</dbReference>
<evidence type="ECO:0000313" key="4">
    <source>
        <dbReference type="EMBL" id="KAF2435486.1"/>
    </source>
</evidence>
<dbReference type="OrthoDB" id="1669814at2759"/>
<gene>
    <name evidence="4" type="ORF">EJ08DRAFT_692733</name>
</gene>
<dbReference type="AlphaFoldDB" id="A0A9P4U3C3"/>
<dbReference type="EMBL" id="MU007013">
    <property type="protein sequence ID" value="KAF2435486.1"/>
    <property type="molecule type" value="Genomic_DNA"/>
</dbReference>
<accession>A0A9P4U3C3</accession>
<reference evidence="4" key="1">
    <citation type="journal article" date="2020" name="Stud. Mycol.">
        <title>101 Dothideomycetes genomes: a test case for predicting lifestyles and emergence of pathogens.</title>
        <authorList>
            <person name="Haridas S."/>
            <person name="Albert R."/>
            <person name="Binder M."/>
            <person name="Bloem J."/>
            <person name="Labutti K."/>
            <person name="Salamov A."/>
            <person name="Andreopoulos B."/>
            <person name="Baker S."/>
            <person name="Barry K."/>
            <person name="Bills G."/>
            <person name="Bluhm B."/>
            <person name="Cannon C."/>
            <person name="Castanera R."/>
            <person name="Culley D."/>
            <person name="Daum C."/>
            <person name="Ezra D."/>
            <person name="Gonzalez J."/>
            <person name="Henrissat B."/>
            <person name="Kuo A."/>
            <person name="Liang C."/>
            <person name="Lipzen A."/>
            <person name="Lutzoni F."/>
            <person name="Magnuson J."/>
            <person name="Mondo S."/>
            <person name="Nolan M."/>
            <person name="Ohm R."/>
            <person name="Pangilinan J."/>
            <person name="Park H.-J."/>
            <person name="Ramirez L."/>
            <person name="Alfaro M."/>
            <person name="Sun H."/>
            <person name="Tritt A."/>
            <person name="Yoshinaga Y."/>
            <person name="Zwiers L.-H."/>
            <person name="Turgeon B."/>
            <person name="Goodwin S."/>
            <person name="Spatafora J."/>
            <person name="Crous P."/>
            <person name="Grigoriev I."/>
        </authorList>
    </citation>
    <scope>NUCLEOTIDE SEQUENCE</scope>
    <source>
        <strain evidence="4">CBS 130266</strain>
    </source>
</reference>
<comment type="caution">
    <text evidence="4">The sequence shown here is derived from an EMBL/GenBank/DDBJ whole genome shotgun (WGS) entry which is preliminary data.</text>
</comment>
<dbReference type="PANTHER" id="PTHR24321:SF8">
    <property type="entry name" value="ESTRADIOL 17-BETA-DEHYDROGENASE 8-RELATED"/>
    <property type="match status" value="1"/>
</dbReference>
<evidence type="ECO:0000313" key="5">
    <source>
        <dbReference type="Proteomes" id="UP000800235"/>
    </source>
</evidence>
<keyword evidence="5" id="KW-1185">Reference proteome</keyword>
<sequence length="258" mass="26817">MVSSFEGKVIAITGAASGMGLATAKLLASRGAKLSLADVKEEKLNALMSELHAAGVDVMSSIVDVSNRMQVEDWIKATVTHFKKPLDGAVNLAGLLGENSFREAGSIRNLDDDDYDKIMDVNCKGVFNCVRIQLPHLKSGENGVSGGSIVNACSIAGLIAHSFNVAYDVSKHGVAAITKCAAKEEGKKGIRVNASAPGGINTPMIQHLSAMVAAMASTAALGRIGQPEEVANLVAFLLSDESSYITGQVIVIDGGMLC</sequence>
<name>A0A9P4U3C3_9PEZI</name>
<dbReference type="Pfam" id="PF13561">
    <property type="entry name" value="adh_short_C2"/>
    <property type="match status" value="1"/>
</dbReference>
<proteinExistence type="inferred from homology"/>
<dbReference type="CDD" id="cd05233">
    <property type="entry name" value="SDR_c"/>
    <property type="match status" value="1"/>
</dbReference>
<evidence type="ECO:0000256" key="2">
    <source>
        <dbReference type="ARBA" id="ARBA00022857"/>
    </source>
</evidence>
<dbReference type="Proteomes" id="UP000800235">
    <property type="component" value="Unassembled WGS sequence"/>
</dbReference>
<dbReference type="FunFam" id="3.40.50.720:FF:000084">
    <property type="entry name" value="Short-chain dehydrogenase reductase"/>
    <property type="match status" value="1"/>
</dbReference>
<evidence type="ECO:0000256" key="3">
    <source>
        <dbReference type="ARBA" id="ARBA00023002"/>
    </source>
</evidence>
<dbReference type="InterPro" id="IPR002347">
    <property type="entry name" value="SDR_fam"/>
</dbReference>
<dbReference type="GO" id="GO:0016491">
    <property type="term" value="F:oxidoreductase activity"/>
    <property type="evidence" value="ECO:0007669"/>
    <property type="project" value="UniProtKB-KW"/>
</dbReference>
<comment type="similarity">
    <text evidence="1">Belongs to the short-chain dehydrogenases/reductases (SDR) family.</text>
</comment>
<dbReference type="PRINTS" id="PR00081">
    <property type="entry name" value="GDHRDH"/>
</dbReference>
<keyword evidence="3" id="KW-0560">Oxidoreductase</keyword>
<protein>
    <submittedName>
        <fullName evidence="4">NAD(P)-binding protein</fullName>
    </submittedName>
</protein>
<evidence type="ECO:0000256" key="1">
    <source>
        <dbReference type="ARBA" id="ARBA00006484"/>
    </source>
</evidence>
<dbReference type="Gene3D" id="3.40.50.720">
    <property type="entry name" value="NAD(P)-binding Rossmann-like Domain"/>
    <property type="match status" value="1"/>
</dbReference>
<dbReference type="PANTHER" id="PTHR24321">
    <property type="entry name" value="DEHYDROGENASES, SHORT CHAIN"/>
    <property type="match status" value="1"/>
</dbReference>
<keyword evidence="2" id="KW-0521">NADP</keyword>
<dbReference type="SUPFAM" id="SSF51735">
    <property type="entry name" value="NAD(P)-binding Rossmann-fold domains"/>
    <property type="match status" value="1"/>
</dbReference>
<dbReference type="InterPro" id="IPR036291">
    <property type="entry name" value="NAD(P)-bd_dom_sf"/>
</dbReference>
<organism evidence="4 5">
    <name type="scientific">Tothia fuscella</name>
    <dbReference type="NCBI Taxonomy" id="1048955"/>
    <lineage>
        <taxon>Eukaryota</taxon>
        <taxon>Fungi</taxon>
        <taxon>Dikarya</taxon>
        <taxon>Ascomycota</taxon>
        <taxon>Pezizomycotina</taxon>
        <taxon>Dothideomycetes</taxon>
        <taxon>Pleosporomycetidae</taxon>
        <taxon>Venturiales</taxon>
        <taxon>Cylindrosympodiaceae</taxon>
        <taxon>Tothia</taxon>
    </lineage>
</organism>